<organism evidence="2 3">
    <name type="scientific">Brevundimonas mediterranea</name>
    <dbReference type="NCBI Taxonomy" id="74329"/>
    <lineage>
        <taxon>Bacteria</taxon>
        <taxon>Pseudomonadati</taxon>
        <taxon>Pseudomonadota</taxon>
        <taxon>Alphaproteobacteria</taxon>
        <taxon>Caulobacterales</taxon>
        <taxon>Caulobacteraceae</taxon>
        <taxon>Brevundimonas</taxon>
    </lineage>
</organism>
<protein>
    <submittedName>
        <fullName evidence="2">Uncharacterized protein</fullName>
    </submittedName>
</protein>
<sequence length="83" mass="8719">MVLRAPTPGDHAYGATLLVLGSYALFHAVLAALMAAFLTARVVRGFTSPSRQAEFPVVTLWVDYLAGASTLILVVAHLPGLLA</sequence>
<comment type="caution">
    <text evidence="2">The sequence shown here is derived from an EMBL/GenBank/DDBJ whole genome shotgun (WGS) entry which is preliminary data.</text>
</comment>
<feature type="transmembrane region" description="Helical" evidence="1">
    <location>
        <begin position="20"/>
        <end position="43"/>
    </location>
</feature>
<proteinExistence type="predicted"/>
<dbReference type="Proteomes" id="UP000289220">
    <property type="component" value="Unassembled WGS sequence"/>
</dbReference>
<accession>A0A7Z9C5W4</accession>
<keyword evidence="1" id="KW-0812">Transmembrane</keyword>
<gene>
    <name evidence="2" type="ORF">BREV_BREV_03517</name>
</gene>
<keyword evidence="1" id="KW-1133">Transmembrane helix</keyword>
<reference evidence="2 3" key="1">
    <citation type="submission" date="2018-11" db="EMBL/GenBank/DDBJ databases">
        <authorList>
            <person name="Peiro R."/>
            <person name="Begona"/>
            <person name="Cbmso G."/>
            <person name="Lopez M."/>
            <person name="Gonzalez S."/>
            <person name="Sacristan E."/>
            <person name="Castillo E."/>
        </authorList>
    </citation>
    <scope>NUCLEOTIDE SEQUENCE [LARGE SCALE GENOMIC DNA]</scope>
    <source>
        <strain evidence="2">Brev_genome</strain>
    </source>
</reference>
<feature type="transmembrane region" description="Helical" evidence="1">
    <location>
        <begin position="55"/>
        <end position="78"/>
    </location>
</feature>
<keyword evidence="3" id="KW-1185">Reference proteome</keyword>
<evidence type="ECO:0000313" key="3">
    <source>
        <dbReference type="Proteomes" id="UP000289220"/>
    </source>
</evidence>
<name>A0A7Z9C5W4_9CAUL</name>
<evidence type="ECO:0000256" key="1">
    <source>
        <dbReference type="SAM" id="Phobius"/>
    </source>
</evidence>
<evidence type="ECO:0000313" key="2">
    <source>
        <dbReference type="EMBL" id="VDC49204.1"/>
    </source>
</evidence>
<keyword evidence="1" id="KW-0472">Membrane</keyword>
<dbReference type="AlphaFoldDB" id="A0A7Z9C5W4"/>
<dbReference type="EMBL" id="UXHF01000157">
    <property type="protein sequence ID" value="VDC49204.1"/>
    <property type="molecule type" value="Genomic_DNA"/>
</dbReference>